<sequence length="547" mass="61716">MAAGELASVLCKLKERIQLSEGYQNRTQEMIHQILEQQAKWQEQQEAILQQYATLQEWTKDRVQPAAAAALPSIPLQRSCPSASSAPSHARSEQICLDGPLQAWNRDFGHADFDDYVPPSIELEISQQVIDESMEDSEDDDVMLVADTLTDTEAVEDGAMPEPYTQPAADTQASQERLLQPHKRSSLGRRFARFQLAEMSTQSSEFDSALFPSGPSGMSMEEERVQLLADLEKLTDREWETTSRENVRPSGEAKCLQKTLGLCVGAHWRGIPMPTTDTFKFRRLTRNIVQYARKLGVGEFTSIQLTKNLCTKPHRDKNNKGPSWIFGLGDWTEGGETFVQDDRGTEQYELQEDIPGIGPKGRLLRGFKKDIHTLQQFDGTEIHCTVPFKGTRYAIIFYSIKRSYHKTPALTRALLTCLGFNLPEQKFEASLCSEDEELARAAVEGRPVADEPGRHRPPAGRPRPLKRAHEDTEDAAAEPREPSAAEPGPRQPAMPNEPEVQERWSDSEVKTLKDMKSPTYKAAWPIIAKKLQKSEESVKRKWEEVRD</sequence>
<evidence type="ECO:0000313" key="4">
    <source>
        <dbReference type="Proteomes" id="UP000601435"/>
    </source>
</evidence>
<evidence type="ECO:0000313" key="3">
    <source>
        <dbReference type="EMBL" id="CAE7746877.1"/>
    </source>
</evidence>
<accession>A0A812XUL3</accession>
<dbReference type="EMBL" id="CAJNJA010038423">
    <property type="protein sequence ID" value="CAE7746877.1"/>
    <property type="molecule type" value="Genomic_DNA"/>
</dbReference>
<evidence type="ECO:0000256" key="1">
    <source>
        <dbReference type="SAM" id="MobiDB-lite"/>
    </source>
</evidence>
<organism evidence="3 4">
    <name type="scientific">Symbiodinium necroappetens</name>
    <dbReference type="NCBI Taxonomy" id="1628268"/>
    <lineage>
        <taxon>Eukaryota</taxon>
        <taxon>Sar</taxon>
        <taxon>Alveolata</taxon>
        <taxon>Dinophyceae</taxon>
        <taxon>Suessiales</taxon>
        <taxon>Symbiodiniaceae</taxon>
        <taxon>Symbiodinium</taxon>
    </lineage>
</organism>
<dbReference type="Proteomes" id="UP000601435">
    <property type="component" value="Unassembled WGS sequence"/>
</dbReference>
<dbReference type="PROSITE" id="PS50090">
    <property type="entry name" value="MYB_LIKE"/>
    <property type="match status" value="1"/>
</dbReference>
<reference evidence="3" key="1">
    <citation type="submission" date="2021-02" db="EMBL/GenBank/DDBJ databases">
        <authorList>
            <person name="Dougan E. K."/>
            <person name="Rhodes N."/>
            <person name="Thang M."/>
            <person name="Chan C."/>
        </authorList>
    </citation>
    <scope>NUCLEOTIDE SEQUENCE</scope>
</reference>
<feature type="region of interest" description="Disordered" evidence="1">
    <location>
        <begin position="442"/>
        <end position="523"/>
    </location>
</feature>
<name>A0A812XUL3_9DINO</name>
<evidence type="ECO:0000259" key="2">
    <source>
        <dbReference type="PROSITE" id="PS50090"/>
    </source>
</evidence>
<comment type="caution">
    <text evidence="3">The sequence shown here is derived from an EMBL/GenBank/DDBJ whole genome shotgun (WGS) entry which is preliminary data.</text>
</comment>
<proteinExistence type="predicted"/>
<feature type="compositionally biased region" description="Basic residues" evidence="1">
    <location>
        <begin position="455"/>
        <end position="466"/>
    </location>
</feature>
<dbReference type="AlphaFoldDB" id="A0A812XUL3"/>
<keyword evidence="4" id="KW-1185">Reference proteome</keyword>
<feature type="compositionally biased region" description="Basic and acidic residues" evidence="1">
    <location>
        <begin position="500"/>
        <end position="516"/>
    </location>
</feature>
<dbReference type="InterPro" id="IPR001005">
    <property type="entry name" value="SANT/Myb"/>
</dbReference>
<protein>
    <recommendedName>
        <fullName evidence="2">Myb-like domain-containing protein</fullName>
    </recommendedName>
</protein>
<feature type="domain" description="Myb-like" evidence="2">
    <location>
        <begin position="496"/>
        <end position="546"/>
    </location>
</feature>
<dbReference type="OrthoDB" id="426975at2759"/>
<gene>
    <name evidence="3" type="ORF">SNEC2469_LOCUS21638</name>
</gene>
<feature type="region of interest" description="Disordered" evidence="1">
    <location>
        <begin position="158"/>
        <end position="182"/>
    </location>
</feature>
<feature type="compositionally biased region" description="Polar residues" evidence="1">
    <location>
        <begin position="168"/>
        <end position="177"/>
    </location>
</feature>